<evidence type="ECO:0000256" key="2">
    <source>
        <dbReference type="ARBA" id="ARBA00022793"/>
    </source>
</evidence>
<keyword evidence="2" id="KW-0210">Decarboxylase</keyword>
<dbReference type="GO" id="GO:0045312">
    <property type="term" value="P:nor-spermidine biosynthetic process"/>
    <property type="evidence" value="ECO:0007669"/>
    <property type="project" value="InterPro"/>
</dbReference>
<dbReference type="AlphaFoldDB" id="A0A644X2J5"/>
<evidence type="ECO:0000256" key="1">
    <source>
        <dbReference type="ARBA" id="ARBA00001933"/>
    </source>
</evidence>
<keyword evidence="3" id="KW-0663">Pyridoxal phosphate</keyword>
<comment type="caution">
    <text evidence="7">The sequence shown here is derived from an EMBL/GenBank/DDBJ whole genome shotgun (WGS) entry which is preliminary data.</text>
</comment>
<evidence type="ECO:0000256" key="5">
    <source>
        <dbReference type="ARBA" id="ARBA00023239"/>
    </source>
</evidence>
<proteinExistence type="predicted"/>
<keyword evidence="5 7" id="KW-0456">Lyase</keyword>
<protein>
    <submittedName>
        <fullName evidence="7">Carboxynorspermidine/carboxyspermidine decarboxylase</fullName>
        <ecNumber evidence="7">4.1.1.96</ecNumber>
    </submittedName>
</protein>
<dbReference type="InterPro" id="IPR029066">
    <property type="entry name" value="PLP-binding_barrel"/>
</dbReference>
<dbReference type="GO" id="GO:0008836">
    <property type="term" value="F:diaminopimelate decarboxylase activity"/>
    <property type="evidence" value="ECO:0007669"/>
    <property type="project" value="TreeGrafter"/>
</dbReference>
<dbReference type="PANTHER" id="PTHR43727:SF1">
    <property type="entry name" value="CARBOXYNORSPERMIDINE_CARBOXYSPERMIDINE DECARBOXYLASE"/>
    <property type="match status" value="1"/>
</dbReference>
<reference evidence="7" key="1">
    <citation type="submission" date="2019-08" db="EMBL/GenBank/DDBJ databases">
        <authorList>
            <person name="Kucharzyk K."/>
            <person name="Murdoch R.W."/>
            <person name="Higgins S."/>
            <person name="Loffler F."/>
        </authorList>
    </citation>
    <scope>NUCLEOTIDE SEQUENCE</scope>
</reference>
<evidence type="ECO:0000256" key="3">
    <source>
        <dbReference type="ARBA" id="ARBA00022898"/>
    </source>
</evidence>
<dbReference type="SUPFAM" id="SSF51419">
    <property type="entry name" value="PLP-binding barrel"/>
    <property type="match status" value="1"/>
</dbReference>
<organism evidence="7">
    <name type="scientific">bioreactor metagenome</name>
    <dbReference type="NCBI Taxonomy" id="1076179"/>
    <lineage>
        <taxon>unclassified sequences</taxon>
        <taxon>metagenomes</taxon>
        <taxon>ecological metagenomes</taxon>
    </lineage>
</organism>
<evidence type="ECO:0000313" key="7">
    <source>
        <dbReference type="EMBL" id="MPM10346.1"/>
    </source>
</evidence>
<dbReference type="Gene3D" id="2.40.37.10">
    <property type="entry name" value="Lyase, Ornithine Decarboxylase, Chain A, domain 1"/>
    <property type="match status" value="1"/>
</dbReference>
<dbReference type="GO" id="GO:0009089">
    <property type="term" value="P:lysine biosynthetic process via diaminopimelate"/>
    <property type="evidence" value="ECO:0007669"/>
    <property type="project" value="TreeGrafter"/>
</dbReference>
<name>A0A644X2J5_9ZZZZ</name>
<dbReference type="Pfam" id="PF00278">
    <property type="entry name" value="Orn_DAP_Arg_deC"/>
    <property type="match status" value="1"/>
</dbReference>
<accession>A0A644X2J5</accession>
<dbReference type="PIRSF" id="PIRSF038941">
    <property type="entry name" value="NspC"/>
    <property type="match status" value="1"/>
</dbReference>
<dbReference type="FunFam" id="3.20.20.10:FF:000012">
    <property type="entry name" value="Carboxynorspermidine/carboxyspermidine decarboxylase"/>
    <property type="match status" value="1"/>
</dbReference>
<dbReference type="InterPro" id="IPR022643">
    <property type="entry name" value="De-COase2_C"/>
</dbReference>
<dbReference type="GO" id="GO:0008295">
    <property type="term" value="P:spermidine biosynthetic process"/>
    <property type="evidence" value="ECO:0007669"/>
    <property type="project" value="UniProtKB-KW"/>
</dbReference>
<dbReference type="Gene3D" id="3.20.20.10">
    <property type="entry name" value="Alanine racemase"/>
    <property type="match status" value="1"/>
</dbReference>
<evidence type="ECO:0000256" key="4">
    <source>
        <dbReference type="ARBA" id="ARBA00023066"/>
    </source>
</evidence>
<comment type="cofactor">
    <cofactor evidence="1">
        <name>pyridoxal 5'-phosphate</name>
        <dbReference type="ChEBI" id="CHEBI:597326"/>
    </cofactor>
</comment>
<dbReference type="InterPro" id="IPR005730">
    <property type="entry name" value="Nsp_de-COase"/>
</dbReference>
<dbReference type="SUPFAM" id="SSF50621">
    <property type="entry name" value="Alanine racemase C-terminal domain-like"/>
    <property type="match status" value="1"/>
</dbReference>
<gene>
    <name evidence="7" type="primary">nspC_9</name>
    <name evidence="7" type="ORF">SDC9_56677</name>
</gene>
<dbReference type="EMBL" id="VSSQ01001681">
    <property type="protein sequence ID" value="MPM10346.1"/>
    <property type="molecule type" value="Genomic_DNA"/>
</dbReference>
<dbReference type="EC" id="4.1.1.96" evidence="7"/>
<dbReference type="InterPro" id="IPR009006">
    <property type="entry name" value="Ala_racemase/Decarboxylase_C"/>
</dbReference>
<sequence length="376" mass="42517">MHTTIPSPCFVIEESKLLANLQLMKKIRKEAGIDILVALKGMSFWHYFPLMKQYLSGACASSVNEARLIHEEMGVKAHTYAPAYEENDFEQLLQLSQTITFNSLSQWNKYKDKMLQHPEIHAGLRINPGYSEIETDIYNPAVPGSRLGISLEQLPAELPEGISGLHFHVMCEQDSFVLERVLKVVEEKFGHLLKQAEWLNMGGGHHITRADYKPEHLIALLKDFKSRYPDLKIILEPGEAVGWRTGFLLATVLDVVESGGIKTAILDVSFSAHMPDTLEMPYKPIITGAGEPDEFAFNYRMGGSTCLAGDYYGDYSFPHELKAGDRIEFEDMIHYTMVKTTLFNGVRHPHIGKIDCDGKFTLLRSVGYEEYKNRLS</sequence>
<evidence type="ECO:0000259" key="6">
    <source>
        <dbReference type="Pfam" id="PF00278"/>
    </source>
</evidence>
<keyword evidence="4" id="KW-0745">Spermidine biosynthesis</keyword>
<feature type="domain" description="Orn/DAP/Arg decarboxylase 2 C-terminal" evidence="6">
    <location>
        <begin position="244"/>
        <end position="332"/>
    </location>
</feature>
<dbReference type="PANTHER" id="PTHR43727">
    <property type="entry name" value="DIAMINOPIMELATE DECARBOXYLASE"/>
    <property type="match status" value="1"/>
</dbReference>
<dbReference type="NCBIfam" id="TIGR01047">
    <property type="entry name" value="nspC"/>
    <property type="match status" value="1"/>
</dbReference>
<dbReference type="CDD" id="cd06829">
    <property type="entry name" value="PLPDE_III_CANSDC"/>
    <property type="match status" value="1"/>
</dbReference>